<feature type="domain" description="Mannosyl-glycoprotein endo-beta-N-acetylglucosamidase-like" evidence="2">
    <location>
        <begin position="158"/>
        <end position="318"/>
    </location>
</feature>
<proteinExistence type="predicted"/>
<organism evidence="3 4">
    <name type="scientific">Metaclostridioides mangenotii</name>
    <dbReference type="NCBI Taxonomy" id="1540"/>
    <lineage>
        <taxon>Bacteria</taxon>
        <taxon>Bacillati</taxon>
        <taxon>Bacillota</taxon>
        <taxon>Clostridia</taxon>
        <taxon>Peptostreptococcales</taxon>
        <taxon>Peptostreptococcaceae</taxon>
        <taxon>Metaclostridioides</taxon>
    </lineage>
</organism>
<dbReference type="SMART" id="SM00047">
    <property type="entry name" value="LYZ2"/>
    <property type="match status" value="1"/>
</dbReference>
<gene>
    <name evidence="3" type="ORF">J2Z43_002200</name>
</gene>
<evidence type="ECO:0000256" key="1">
    <source>
        <dbReference type="ARBA" id="ARBA00022801"/>
    </source>
</evidence>
<dbReference type="Pfam" id="PF01832">
    <property type="entry name" value="Glucosaminidase"/>
    <property type="match status" value="1"/>
</dbReference>
<dbReference type="EMBL" id="JAGGJX010000005">
    <property type="protein sequence ID" value="MBP1855799.1"/>
    <property type="molecule type" value="Genomic_DNA"/>
</dbReference>
<accession>A0ABS4ECZ1</accession>
<evidence type="ECO:0000313" key="4">
    <source>
        <dbReference type="Proteomes" id="UP000767291"/>
    </source>
</evidence>
<name>A0ABS4ECZ1_9FIRM</name>
<dbReference type="PANTHER" id="PTHR33308">
    <property type="entry name" value="PEPTIDOGLYCAN HYDROLASE FLGJ"/>
    <property type="match status" value="1"/>
</dbReference>
<dbReference type="Gene3D" id="1.10.530.10">
    <property type="match status" value="1"/>
</dbReference>
<dbReference type="InterPro" id="IPR002901">
    <property type="entry name" value="MGlyc_endo_b_GlcNAc-like_dom"/>
</dbReference>
<dbReference type="GO" id="GO:0016787">
    <property type="term" value="F:hydrolase activity"/>
    <property type="evidence" value="ECO:0007669"/>
    <property type="project" value="UniProtKB-KW"/>
</dbReference>
<dbReference type="InterPro" id="IPR051056">
    <property type="entry name" value="Glycosyl_Hydrolase_73"/>
</dbReference>
<dbReference type="Proteomes" id="UP000767291">
    <property type="component" value="Unassembled WGS sequence"/>
</dbReference>
<keyword evidence="1 3" id="KW-0378">Hydrolase</keyword>
<evidence type="ECO:0000259" key="2">
    <source>
        <dbReference type="SMART" id="SM00047"/>
    </source>
</evidence>
<keyword evidence="4" id="KW-1185">Reference proteome</keyword>
<sequence length="325" mass="37618">MPNKTEKSIKKNKRRNSRFKRGMKKIFITITTVLSIIVLFNVTKTLEDLFGSKDIENAKVEYYVNIADKVSDGKAQVSWKDLLAIESVKNDGDLSEVRKNDSLKIGERFLIKDKDEEGKTIYKVKKLDNVLNELNFTEVQKEEVHQNISDLEYVFLGKKLDKNDYRVLFIKQMEDAAVENYYEYGILPSITISQAILESGWGNSVLTEKSNNLFGIKADKRWNGDKFGIETTENYNDKIVANFRSYSSLKDSVRDYGKFLTENSRYTKHGLFESKLYTDQAQSLEDAGYSTKINERGEKIYADMLIEVIKNYNLQIIDNKVMEEE</sequence>
<evidence type="ECO:0000313" key="3">
    <source>
        <dbReference type="EMBL" id="MBP1855799.1"/>
    </source>
</evidence>
<dbReference type="RefSeq" id="WP_209457203.1">
    <property type="nucleotide sequence ID" value="NZ_BAAACS010000019.1"/>
</dbReference>
<dbReference type="PANTHER" id="PTHR33308:SF9">
    <property type="entry name" value="PEPTIDOGLYCAN HYDROLASE FLGJ"/>
    <property type="match status" value="1"/>
</dbReference>
<comment type="caution">
    <text evidence="3">The sequence shown here is derived from an EMBL/GenBank/DDBJ whole genome shotgun (WGS) entry which is preliminary data.</text>
</comment>
<protein>
    <submittedName>
        <fullName evidence="3">Flagellum-specific peptidoglycan hydrolase FlgJ</fullName>
    </submittedName>
</protein>
<reference evidence="3 4" key="1">
    <citation type="submission" date="2021-03" db="EMBL/GenBank/DDBJ databases">
        <title>Genomic Encyclopedia of Type Strains, Phase IV (KMG-IV): sequencing the most valuable type-strain genomes for metagenomic binning, comparative biology and taxonomic classification.</title>
        <authorList>
            <person name="Goeker M."/>
        </authorList>
    </citation>
    <scope>NUCLEOTIDE SEQUENCE [LARGE SCALE GENOMIC DNA]</scope>
    <source>
        <strain evidence="3 4">DSM 1289</strain>
    </source>
</reference>